<sequence>MADELYDKGYLIVDGTDGKTHYVALPPRTELEQYPTGAVAEVKGSAGARVRRKQSRYRATQKRA</sequence>
<dbReference type="KEGG" id="sdf:ACG33_12175"/>
<proteinExistence type="predicted"/>
<gene>
    <name evidence="2" type="ORF">ACG33_12175</name>
</gene>
<accession>A0A127FDS3</accession>
<name>A0A127FDS3_STEDE</name>
<dbReference type="Pfam" id="PF11843">
    <property type="entry name" value="DUF3363"/>
    <property type="match status" value="1"/>
</dbReference>
<dbReference type="Proteomes" id="UP000070250">
    <property type="component" value="Chromosome"/>
</dbReference>
<dbReference type="AlphaFoldDB" id="A0A127FDS3"/>
<feature type="compositionally biased region" description="Basic residues" evidence="1">
    <location>
        <begin position="49"/>
        <end position="64"/>
    </location>
</feature>
<keyword evidence="3" id="KW-1185">Reference proteome</keyword>
<dbReference type="InterPro" id="IPR021795">
    <property type="entry name" value="DUF3363"/>
</dbReference>
<evidence type="ECO:0000313" key="3">
    <source>
        <dbReference type="Proteomes" id="UP000070250"/>
    </source>
</evidence>
<evidence type="ECO:0000256" key="1">
    <source>
        <dbReference type="SAM" id="MobiDB-lite"/>
    </source>
</evidence>
<dbReference type="EMBL" id="CP011971">
    <property type="protein sequence ID" value="AMN47841.1"/>
    <property type="molecule type" value="Genomic_DNA"/>
</dbReference>
<feature type="region of interest" description="Disordered" evidence="1">
    <location>
        <begin position="45"/>
        <end position="64"/>
    </location>
</feature>
<reference evidence="2 3" key="1">
    <citation type="submission" date="2015-06" db="EMBL/GenBank/DDBJ databases">
        <title>A Comprehensive Approach to Explore the Metabolic and Phylogenetic Diversity of Bacterial Steroid Degradation in the Environment: Testosterone as an Example.</title>
        <authorList>
            <person name="Yang F.-C."/>
            <person name="Chen Y.-L."/>
            <person name="Yu C.-P."/>
            <person name="Tang S.-L."/>
            <person name="Wang P.-H."/>
            <person name="Ismail W."/>
            <person name="Wang C.-H."/>
            <person name="Yang C.-Y."/>
            <person name="Chiang Y.-R."/>
        </authorList>
    </citation>
    <scope>NUCLEOTIDE SEQUENCE [LARGE SCALE GENOMIC DNA]</scope>
    <source>
        <strain evidence="2 3">DSM 18526</strain>
    </source>
</reference>
<organism evidence="2 3">
    <name type="scientific">Steroidobacter denitrificans</name>
    <dbReference type="NCBI Taxonomy" id="465721"/>
    <lineage>
        <taxon>Bacteria</taxon>
        <taxon>Pseudomonadati</taxon>
        <taxon>Pseudomonadota</taxon>
        <taxon>Gammaproteobacteria</taxon>
        <taxon>Steroidobacterales</taxon>
        <taxon>Steroidobacteraceae</taxon>
        <taxon>Steroidobacter</taxon>
    </lineage>
</organism>
<evidence type="ECO:0000313" key="2">
    <source>
        <dbReference type="EMBL" id="AMN47841.1"/>
    </source>
</evidence>
<protein>
    <submittedName>
        <fullName evidence="2">Uncharacterized protein</fullName>
    </submittedName>
</protein>